<dbReference type="PANTHER" id="PTHR44329">
    <property type="entry name" value="SERINE/THREONINE-PROTEIN KINASE TNNI3K-RELATED"/>
    <property type="match status" value="1"/>
</dbReference>
<protein>
    <submittedName>
        <fullName evidence="4">FHA domain-containing protein</fullName>
    </submittedName>
</protein>
<dbReference type="Pfam" id="PF00498">
    <property type="entry name" value="FHA"/>
    <property type="match status" value="1"/>
</dbReference>
<sequence length="363" mass="38715">MADVVLTAGGTEHTFTGEADVLLGRDPECDVRVTDDRRRVSRRHCRVVIRPPRVVVRDLGSHNGTYVNGTRIDGERDLRDGDELGLGDAVVRVAIRTVSHNGLTVLRELGRGAQGVVHLARETDGRLVAVKTLTAPGATALFRRELDCTAALRHPNIVRFHRSLADPLGFVAEYCAGGSVADHGPYGIEVAVPLVRQAAAALRYAHTAAIPVVHADGSTAVGRGLVHRDIKPENLLLTADGRLKVGDFGLAKAYDQAGLSGRTPSGAIAGSVAFMPRRQVIDYKYARPEVDVQALAACLYWMLTGATPRDFPPGADPVAVVLREPPVPIRKRLPTLPEPAASVVDAALGEDPASAAAFMDWLA</sequence>
<keyword evidence="5" id="KW-1185">Reference proteome</keyword>
<proteinExistence type="predicted"/>
<evidence type="ECO:0000259" key="2">
    <source>
        <dbReference type="PROSITE" id="PS50006"/>
    </source>
</evidence>
<dbReference type="PROSITE" id="PS00108">
    <property type="entry name" value="PROTEIN_KINASE_ST"/>
    <property type="match status" value="1"/>
</dbReference>
<dbReference type="EMBL" id="JAENHP010000002">
    <property type="protein sequence ID" value="MBM2615520.1"/>
    <property type="molecule type" value="Genomic_DNA"/>
</dbReference>
<dbReference type="CDD" id="cd14014">
    <property type="entry name" value="STKc_PknB_like"/>
    <property type="match status" value="1"/>
</dbReference>
<feature type="domain" description="Protein kinase" evidence="3">
    <location>
        <begin position="103"/>
        <end position="363"/>
    </location>
</feature>
<evidence type="ECO:0000256" key="1">
    <source>
        <dbReference type="ARBA" id="ARBA00022553"/>
    </source>
</evidence>
<dbReference type="Gene3D" id="1.10.510.10">
    <property type="entry name" value="Transferase(Phosphotransferase) domain 1"/>
    <property type="match status" value="1"/>
</dbReference>
<dbReference type="SMART" id="SM00220">
    <property type="entry name" value="S_TKc"/>
    <property type="match status" value="1"/>
</dbReference>
<dbReference type="InterPro" id="IPR008271">
    <property type="entry name" value="Ser/Thr_kinase_AS"/>
</dbReference>
<comment type="caution">
    <text evidence="4">The sequence shown here is derived from an EMBL/GenBank/DDBJ whole genome shotgun (WGS) entry which is preliminary data.</text>
</comment>
<dbReference type="SMART" id="SM00240">
    <property type="entry name" value="FHA"/>
    <property type="match status" value="1"/>
</dbReference>
<keyword evidence="1" id="KW-0597">Phosphoprotein</keyword>
<dbReference type="PROSITE" id="PS50006">
    <property type="entry name" value="FHA_DOMAIN"/>
    <property type="match status" value="1"/>
</dbReference>
<evidence type="ECO:0000259" key="3">
    <source>
        <dbReference type="PROSITE" id="PS50011"/>
    </source>
</evidence>
<name>A0ABS2A6R7_9ACTN</name>
<dbReference type="CDD" id="cd00060">
    <property type="entry name" value="FHA"/>
    <property type="match status" value="1"/>
</dbReference>
<gene>
    <name evidence="4" type="ORF">JIG36_08070</name>
</gene>
<dbReference type="SUPFAM" id="SSF49879">
    <property type="entry name" value="SMAD/FHA domain"/>
    <property type="match status" value="1"/>
</dbReference>
<dbReference type="InterPro" id="IPR011009">
    <property type="entry name" value="Kinase-like_dom_sf"/>
</dbReference>
<dbReference type="SUPFAM" id="SSF56112">
    <property type="entry name" value="Protein kinase-like (PK-like)"/>
    <property type="match status" value="1"/>
</dbReference>
<accession>A0ABS2A6R7</accession>
<dbReference type="Proteomes" id="UP000632138">
    <property type="component" value="Unassembled WGS sequence"/>
</dbReference>
<dbReference type="InterPro" id="IPR008984">
    <property type="entry name" value="SMAD_FHA_dom_sf"/>
</dbReference>
<evidence type="ECO:0000313" key="4">
    <source>
        <dbReference type="EMBL" id="MBM2615520.1"/>
    </source>
</evidence>
<dbReference type="InterPro" id="IPR000719">
    <property type="entry name" value="Prot_kinase_dom"/>
</dbReference>
<dbReference type="InterPro" id="IPR051681">
    <property type="entry name" value="Ser/Thr_Kinases-Pseudokinases"/>
</dbReference>
<organism evidence="4 5">
    <name type="scientific">Paractinoplanes ovalisporus</name>
    <dbReference type="NCBI Taxonomy" id="2810368"/>
    <lineage>
        <taxon>Bacteria</taxon>
        <taxon>Bacillati</taxon>
        <taxon>Actinomycetota</taxon>
        <taxon>Actinomycetes</taxon>
        <taxon>Micromonosporales</taxon>
        <taxon>Micromonosporaceae</taxon>
        <taxon>Paractinoplanes</taxon>
    </lineage>
</organism>
<dbReference type="PROSITE" id="PS50011">
    <property type="entry name" value="PROTEIN_KINASE_DOM"/>
    <property type="match status" value="1"/>
</dbReference>
<dbReference type="InterPro" id="IPR000253">
    <property type="entry name" value="FHA_dom"/>
</dbReference>
<feature type="domain" description="FHA" evidence="2">
    <location>
        <begin position="21"/>
        <end position="72"/>
    </location>
</feature>
<reference evidence="4 5" key="1">
    <citation type="submission" date="2021-01" db="EMBL/GenBank/DDBJ databases">
        <title>Actinoplanes sp. nov. LDG1-06 isolated from lichen.</title>
        <authorList>
            <person name="Saeng-In P."/>
            <person name="Phongsopitanun W."/>
            <person name="Kanchanasin P."/>
            <person name="Yuki M."/>
            <person name="Kudo T."/>
            <person name="Ohkuma M."/>
            <person name="Tanasupawat S."/>
        </authorList>
    </citation>
    <scope>NUCLEOTIDE SEQUENCE [LARGE SCALE GENOMIC DNA]</scope>
    <source>
        <strain evidence="4 5">LDG1-06</strain>
    </source>
</reference>
<dbReference type="Gene3D" id="2.60.200.20">
    <property type="match status" value="1"/>
</dbReference>
<dbReference type="Pfam" id="PF00069">
    <property type="entry name" value="Pkinase"/>
    <property type="match status" value="1"/>
</dbReference>
<evidence type="ECO:0000313" key="5">
    <source>
        <dbReference type="Proteomes" id="UP000632138"/>
    </source>
</evidence>